<accession>A0A7S1VPI8</accession>
<gene>
    <name evidence="1" type="ORF">SSP0437_LOCUS10195</name>
</gene>
<name>A0A7S1VPI8_9EUKA</name>
<dbReference type="EMBL" id="HBGL01013038">
    <property type="protein sequence ID" value="CAD9305079.1"/>
    <property type="molecule type" value="Transcribed_RNA"/>
</dbReference>
<organism evidence="1">
    <name type="scientific">Sexangularia sp. CB-2014</name>
    <dbReference type="NCBI Taxonomy" id="1486929"/>
    <lineage>
        <taxon>Eukaryota</taxon>
        <taxon>Amoebozoa</taxon>
        <taxon>Tubulinea</taxon>
        <taxon>Elardia</taxon>
        <taxon>Arcellinida</taxon>
        <taxon>Arcellinida incertae sedis</taxon>
        <taxon>Sexangularia</taxon>
    </lineage>
</organism>
<reference evidence="1" key="1">
    <citation type="submission" date="2021-01" db="EMBL/GenBank/DDBJ databases">
        <authorList>
            <person name="Corre E."/>
            <person name="Pelletier E."/>
            <person name="Niang G."/>
            <person name="Scheremetjew M."/>
            <person name="Finn R."/>
            <person name="Kale V."/>
            <person name="Holt S."/>
            <person name="Cochrane G."/>
            <person name="Meng A."/>
            <person name="Brown T."/>
            <person name="Cohen L."/>
        </authorList>
    </citation>
    <scope>NUCLEOTIDE SEQUENCE</scope>
    <source>
        <strain evidence="1">ATCC 50979</strain>
    </source>
</reference>
<sequence>MSTLVVEYECSRSICSADGLVDVQFEFFNPIVVDEFSLHVWTDLKGNQRRFGLQVYEGGVQVDVRQHPCFRRFPWAARVNFSSTFSFDEFSQIVRDISERVGNRRAN</sequence>
<dbReference type="AlphaFoldDB" id="A0A7S1VPI8"/>
<protein>
    <submittedName>
        <fullName evidence="1">Uncharacterized protein</fullName>
    </submittedName>
</protein>
<evidence type="ECO:0000313" key="1">
    <source>
        <dbReference type="EMBL" id="CAD9305079.1"/>
    </source>
</evidence>
<proteinExistence type="predicted"/>